<feature type="transmembrane region" description="Helical" evidence="1">
    <location>
        <begin position="251"/>
        <end position="272"/>
    </location>
</feature>
<keyword evidence="4" id="KW-1185">Reference proteome</keyword>
<protein>
    <recommendedName>
        <fullName evidence="2">hAT-like transposase RNase-H fold domain-containing protein</fullName>
    </recommendedName>
</protein>
<dbReference type="Proteomes" id="UP001237642">
    <property type="component" value="Unassembled WGS sequence"/>
</dbReference>
<sequence>MARKMELKFEKYWGETNLVMSIGAVMDPRFKLILPMFCFPTLYPIASDSEKNLSYLKNSLTDLYLEYCKEDKEASIIRNESSELSSSDANFFNEQRETPKGINDYESFIRASGGIIEPTKSELEEYLTESIIPPNERSFNSSSSINRFHGLAHSFVDYSSSNCFHLKSQSSNMNKNNDVFPPINHEGLDTSCFHSHQENLLEETQPLSKLTNSQPNVSKPWDSGIKFLHQYITCIHSWLRNYCPSSGGRGIFSFLFSPPTTLAIVLLVLSYWRVQKQRQIREESHRLLIRIVRERDEEIGKLMRQIAHMNRLLWAKPHCRLHLKVQRLLKKHVKSGNRSILCPLLDKQKQHQEPIRSIMYSFNERRKDALSKDEFSE</sequence>
<evidence type="ECO:0000313" key="3">
    <source>
        <dbReference type="EMBL" id="KAK1359827.1"/>
    </source>
</evidence>
<keyword evidence="1" id="KW-1133">Transmembrane helix</keyword>
<organism evidence="3 4">
    <name type="scientific">Heracleum sosnowskyi</name>
    <dbReference type="NCBI Taxonomy" id="360622"/>
    <lineage>
        <taxon>Eukaryota</taxon>
        <taxon>Viridiplantae</taxon>
        <taxon>Streptophyta</taxon>
        <taxon>Embryophyta</taxon>
        <taxon>Tracheophyta</taxon>
        <taxon>Spermatophyta</taxon>
        <taxon>Magnoliopsida</taxon>
        <taxon>eudicotyledons</taxon>
        <taxon>Gunneridae</taxon>
        <taxon>Pentapetalae</taxon>
        <taxon>asterids</taxon>
        <taxon>campanulids</taxon>
        <taxon>Apiales</taxon>
        <taxon>Apiaceae</taxon>
        <taxon>Apioideae</taxon>
        <taxon>apioid superclade</taxon>
        <taxon>Tordylieae</taxon>
        <taxon>Tordyliinae</taxon>
        <taxon>Heracleum</taxon>
    </lineage>
</organism>
<reference evidence="3" key="1">
    <citation type="submission" date="2023-02" db="EMBL/GenBank/DDBJ databases">
        <title>Genome of toxic invasive species Heracleum sosnowskyi carries increased number of genes despite the absence of recent whole-genome duplications.</title>
        <authorList>
            <person name="Schelkunov M."/>
            <person name="Shtratnikova V."/>
            <person name="Makarenko M."/>
            <person name="Klepikova A."/>
            <person name="Omelchenko D."/>
            <person name="Novikova G."/>
            <person name="Obukhova E."/>
            <person name="Bogdanov V."/>
            <person name="Penin A."/>
            <person name="Logacheva M."/>
        </authorList>
    </citation>
    <scope>NUCLEOTIDE SEQUENCE</scope>
    <source>
        <strain evidence="3">Hsosn_3</strain>
        <tissue evidence="3">Leaf</tissue>
    </source>
</reference>
<evidence type="ECO:0000256" key="1">
    <source>
        <dbReference type="SAM" id="Phobius"/>
    </source>
</evidence>
<dbReference type="GO" id="GO:0003677">
    <property type="term" value="F:DNA binding"/>
    <property type="evidence" value="ECO:0007669"/>
    <property type="project" value="InterPro"/>
</dbReference>
<dbReference type="EMBL" id="JAUIZM010000010">
    <property type="protein sequence ID" value="KAK1359827.1"/>
    <property type="molecule type" value="Genomic_DNA"/>
</dbReference>
<proteinExistence type="predicted"/>
<dbReference type="PANTHER" id="PTHR37206">
    <property type="entry name" value="TRANSMEMBRANE PROTEIN"/>
    <property type="match status" value="1"/>
</dbReference>
<comment type="caution">
    <text evidence="3">The sequence shown here is derived from an EMBL/GenBank/DDBJ whole genome shotgun (WGS) entry which is preliminary data.</text>
</comment>
<feature type="domain" description="hAT-like transposase RNase-H fold" evidence="2">
    <location>
        <begin position="1"/>
        <end position="67"/>
    </location>
</feature>
<name>A0AAD8H2J5_9APIA</name>
<reference evidence="3" key="2">
    <citation type="submission" date="2023-05" db="EMBL/GenBank/DDBJ databases">
        <authorList>
            <person name="Schelkunov M.I."/>
        </authorList>
    </citation>
    <scope>NUCLEOTIDE SEQUENCE</scope>
    <source>
        <strain evidence="3">Hsosn_3</strain>
        <tissue evidence="3">Leaf</tissue>
    </source>
</reference>
<evidence type="ECO:0000259" key="2">
    <source>
        <dbReference type="Pfam" id="PF14372"/>
    </source>
</evidence>
<gene>
    <name evidence="3" type="ORF">POM88_044301</name>
</gene>
<accession>A0AAD8H2J5</accession>
<dbReference type="PANTHER" id="PTHR37206:SF4">
    <property type="entry name" value="TRANSMEMBRANE PROTEIN"/>
    <property type="match status" value="1"/>
</dbReference>
<dbReference type="Pfam" id="PF14372">
    <property type="entry name" value="hAT-like_RNase-H"/>
    <property type="match status" value="1"/>
</dbReference>
<dbReference type="InterPro" id="IPR025525">
    <property type="entry name" value="hAT-like_transposase_RNase-H"/>
</dbReference>
<dbReference type="AlphaFoldDB" id="A0AAD8H2J5"/>
<keyword evidence="1" id="KW-0472">Membrane</keyword>
<keyword evidence="1" id="KW-0812">Transmembrane</keyword>
<evidence type="ECO:0000313" key="4">
    <source>
        <dbReference type="Proteomes" id="UP001237642"/>
    </source>
</evidence>